<feature type="domain" description="DinB-like" evidence="1">
    <location>
        <begin position="10"/>
        <end position="151"/>
    </location>
</feature>
<evidence type="ECO:0000313" key="3">
    <source>
        <dbReference type="Proteomes" id="UP000077926"/>
    </source>
</evidence>
<evidence type="ECO:0000259" key="1">
    <source>
        <dbReference type="Pfam" id="PF12867"/>
    </source>
</evidence>
<dbReference type="Pfam" id="PF12867">
    <property type="entry name" value="DinB_2"/>
    <property type="match status" value="1"/>
</dbReference>
<dbReference type="OrthoDB" id="1495892at2"/>
<keyword evidence="3" id="KW-1185">Reference proteome</keyword>
<dbReference type="KEGG" id="bmur:ABE28_011130"/>
<dbReference type="STRING" id="264697.ABE28_011130"/>
<dbReference type="Gene3D" id="1.20.120.450">
    <property type="entry name" value="dinb family like domain"/>
    <property type="match status" value="1"/>
</dbReference>
<dbReference type="SUPFAM" id="SSF109854">
    <property type="entry name" value="DinB/YfiT-like putative metalloenzymes"/>
    <property type="match status" value="1"/>
</dbReference>
<dbReference type="Proteomes" id="UP000077926">
    <property type="component" value="Chromosome"/>
</dbReference>
<name>A0A1B3XNV5_9BACI</name>
<protein>
    <recommendedName>
        <fullName evidence="1">DinB-like domain-containing protein</fullName>
    </recommendedName>
</protein>
<organism evidence="2 3">
    <name type="scientific">Peribacillus muralis</name>
    <dbReference type="NCBI Taxonomy" id="264697"/>
    <lineage>
        <taxon>Bacteria</taxon>
        <taxon>Bacillati</taxon>
        <taxon>Bacillota</taxon>
        <taxon>Bacilli</taxon>
        <taxon>Bacillales</taxon>
        <taxon>Bacillaceae</taxon>
        <taxon>Peribacillus</taxon>
    </lineage>
</organism>
<accession>A0A1B3XNV5</accession>
<evidence type="ECO:0000313" key="2">
    <source>
        <dbReference type="EMBL" id="AOH54905.1"/>
    </source>
</evidence>
<reference evidence="2 3" key="1">
    <citation type="submission" date="2016-08" db="EMBL/GenBank/DDBJ databases">
        <title>Complete genome sequence of Bacillus muralis G25-68, a strain with toxicity to nematodes.</title>
        <authorList>
            <person name="Zheng Z."/>
        </authorList>
    </citation>
    <scope>NUCLEOTIDE SEQUENCE [LARGE SCALE GENOMIC DNA]</scope>
    <source>
        <strain evidence="2 3">G25-68</strain>
    </source>
</reference>
<dbReference type="InterPro" id="IPR034660">
    <property type="entry name" value="DinB/YfiT-like"/>
</dbReference>
<proteinExistence type="predicted"/>
<gene>
    <name evidence="2" type="ORF">ABE28_011130</name>
</gene>
<dbReference type="EMBL" id="CP017080">
    <property type="protein sequence ID" value="AOH54905.1"/>
    <property type="molecule type" value="Genomic_DNA"/>
</dbReference>
<dbReference type="InterPro" id="IPR024775">
    <property type="entry name" value="DinB-like"/>
</dbReference>
<sequence>MIEAYKSDVQNYSIEQLQYISAKGVWSICQMYDHLIAVAHEYLDNVELCAKAEEEQSLGKTEFGKQLYQNGGFPPIKIKLPDEMNAPPNNQDSMEKLTTRLDHVMNRLQEWKMKVGAINPNLKVKHGGFGWLNAQEWYELVGMHFRHHLRQKAELELNIENGKKETIQDIHIGDG</sequence>
<dbReference type="AlphaFoldDB" id="A0A1B3XNV5"/>